<organism evidence="1">
    <name type="scientific">Anguilla anguilla</name>
    <name type="common">European freshwater eel</name>
    <name type="synonym">Muraena anguilla</name>
    <dbReference type="NCBI Taxonomy" id="7936"/>
    <lineage>
        <taxon>Eukaryota</taxon>
        <taxon>Metazoa</taxon>
        <taxon>Chordata</taxon>
        <taxon>Craniata</taxon>
        <taxon>Vertebrata</taxon>
        <taxon>Euteleostomi</taxon>
        <taxon>Actinopterygii</taxon>
        <taxon>Neopterygii</taxon>
        <taxon>Teleostei</taxon>
        <taxon>Anguilliformes</taxon>
        <taxon>Anguillidae</taxon>
        <taxon>Anguilla</taxon>
    </lineage>
</organism>
<dbReference type="EMBL" id="GBXM01003867">
    <property type="protein sequence ID" value="JAI04711.1"/>
    <property type="molecule type" value="Transcribed_RNA"/>
</dbReference>
<evidence type="ECO:0000313" key="1">
    <source>
        <dbReference type="EMBL" id="JAI04711.1"/>
    </source>
</evidence>
<protein>
    <submittedName>
        <fullName evidence="1">Uncharacterized protein</fullName>
    </submittedName>
</protein>
<accession>A0A0E9XS67</accession>
<sequence length="70" mass="7679">MYLRLICLDLKSCGVSQSSELGHAAQTGKSPAFLTVGSLLICEKRAVFLWLLSARLNRPACLPSFSRESH</sequence>
<dbReference type="AlphaFoldDB" id="A0A0E9XS67"/>
<proteinExistence type="predicted"/>
<name>A0A0E9XS67_ANGAN</name>
<reference evidence="1" key="2">
    <citation type="journal article" date="2015" name="Fish Shellfish Immunol.">
        <title>Early steps in the European eel (Anguilla anguilla)-Vibrio vulnificus interaction in the gills: Role of the RtxA13 toxin.</title>
        <authorList>
            <person name="Callol A."/>
            <person name="Pajuelo D."/>
            <person name="Ebbesson L."/>
            <person name="Teles M."/>
            <person name="MacKenzie S."/>
            <person name="Amaro C."/>
        </authorList>
    </citation>
    <scope>NUCLEOTIDE SEQUENCE</scope>
</reference>
<reference evidence="1" key="1">
    <citation type="submission" date="2014-11" db="EMBL/GenBank/DDBJ databases">
        <authorList>
            <person name="Amaro Gonzalez C."/>
        </authorList>
    </citation>
    <scope>NUCLEOTIDE SEQUENCE</scope>
</reference>